<dbReference type="InterPro" id="IPR036291">
    <property type="entry name" value="NAD(P)-bd_dom_sf"/>
</dbReference>
<gene>
    <name evidence="2" type="ORF">GOMPHAMPRED_001207</name>
</gene>
<dbReference type="GO" id="GO:0048270">
    <property type="term" value="F:methionine adenosyltransferase regulator activity"/>
    <property type="evidence" value="ECO:0007669"/>
    <property type="project" value="TreeGrafter"/>
</dbReference>
<dbReference type="GO" id="GO:0048269">
    <property type="term" value="C:methionine adenosyltransferase complex"/>
    <property type="evidence" value="ECO:0007669"/>
    <property type="project" value="TreeGrafter"/>
</dbReference>
<evidence type="ECO:0000313" key="2">
    <source>
        <dbReference type="EMBL" id="CAF9917296.1"/>
    </source>
</evidence>
<organism evidence="2 3">
    <name type="scientific">Gomphillus americanus</name>
    <dbReference type="NCBI Taxonomy" id="1940652"/>
    <lineage>
        <taxon>Eukaryota</taxon>
        <taxon>Fungi</taxon>
        <taxon>Dikarya</taxon>
        <taxon>Ascomycota</taxon>
        <taxon>Pezizomycotina</taxon>
        <taxon>Lecanoromycetes</taxon>
        <taxon>OSLEUM clade</taxon>
        <taxon>Ostropomycetidae</taxon>
        <taxon>Ostropales</taxon>
        <taxon>Graphidaceae</taxon>
        <taxon>Gomphilloideae</taxon>
        <taxon>Gomphillus</taxon>
    </lineage>
</organism>
<proteinExistence type="predicted"/>
<dbReference type="Pfam" id="PF04321">
    <property type="entry name" value="RmlD_sub_bind"/>
    <property type="match status" value="1"/>
</dbReference>
<evidence type="ECO:0000259" key="1">
    <source>
        <dbReference type="Pfam" id="PF04321"/>
    </source>
</evidence>
<dbReference type="UniPathway" id="UPA00315">
    <property type="reaction ID" value="UER00080"/>
</dbReference>
<dbReference type="FunFam" id="3.40.50.720:FF:000357">
    <property type="entry name" value="Methionine adenosyltransferase 2 subunit beta"/>
    <property type="match status" value="1"/>
</dbReference>
<dbReference type="SUPFAM" id="SSF51735">
    <property type="entry name" value="NAD(P)-binding Rossmann-fold domains"/>
    <property type="match status" value="1"/>
</dbReference>
<name>A0A8H3F332_9LECA</name>
<reference evidence="2" key="1">
    <citation type="submission" date="2021-03" db="EMBL/GenBank/DDBJ databases">
        <authorList>
            <person name="Tagirdzhanova G."/>
        </authorList>
    </citation>
    <scope>NUCLEOTIDE SEQUENCE</scope>
</reference>
<dbReference type="Proteomes" id="UP000664169">
    <property type="component" value="Unassembled WGS sequence"/>
</dbReference>
<accession>A0A8H3F332</accession>
<protein>
    <recommendedName>
        <fullName evidence="1">RmlD-like substrate binding domain-containing protein</fullName>
    </recommendedName>
</protein>
<dbReference type="InterPro" id="IPR005913">
    <property type="entry name" value="dTDP_dehydrorham_reduct"/>
</dbReference>
<evidence type="ECO:0000313" key="3">
    <source>
        <dbReference type="Proteomes" id="UP000664169"/>
    </source>
</evidence>
<sequence length="309" mass="34113">MPRKVIITGASGLLGRQVVSAFKQAGWITVGTGFSRVGGEIRKLDVNDIFAIQHLLDNERPEVLVHCAAERSPDKVSADPDAAKKLNVQATSSIAQTCASRGTFMIYISTDYVFPGVKGQAPYEVDAPTAPTNLYGQTKLDGEKATLDAAKEKSVILRVPILYGSADKNADSSINALVDAVWKAQQQDADISMDNWAQRCPTNTEDVGRVIKDIAEKYTSDNNGDLPQILQFSSKDTYTKYEICQIFADILGLPLDSMHPNEQGNDPGSTTQRPYDTRLSTKALEKLDIPIWTQNFVDWWKRELHAVRH</sequence>
<dbReference type="GO" id="GO:0006556">
    <property type="term" value="P:S-adenosylmethionine biosynthetic process"/>
    <property type="evidence" value="ECO:0007669"/>
    <property type="project" value="UniProtKB-UniPathway"/>
</dbReference>
<dbReference type="EMBL" id="CAJPDQ010000012">
    <property type="protein sequence ID" value="CAF9917296.1"/>
    <property type="molecule type" value="Genomic_DNA"/>
</dbReference>
<dbReference type="PANTHER" id="PTHR10491:SF4">
    <property type="entry name" value="METHIONINE ADENOSYLTRANSFERASE 2 SUBUNIT BETA"/>
    <property type="match status" value="1"/>
</dbReference>
<dbReference type="Gene3D" id="3.40.50.720">
    <property type="entry name" value="NAD(P)-binding Rossmann-like Domain"/>
    <property type="match status" value="1"/>
</dbReference>
<feature type="domain" description="RmlD-like substrate binding" evidence="1">
    <location>
        <begin position="4"/>
        <end position="294"/>
    </location>
</feature>
<dbReference type="CDD" id="cd05254">
    <property type="entry name" value="dTDP_HR_like_SDR_e"/>
    <property type="match status" value="1"/>
</dbReference>
<dbReference type="InterPro" id="IPR029903">
    <property type="entry name" value="RmlD-like-bd"/>
</dbReference>
<dbReference type="OrthoDB" id="6235964at2759"/>
<dbReference type="AlphaFoldDB" id="A0A8H3F332"/>
<dbReference type="PANTHER" id="PTHR10491">
    <property type="entry name" value="DTDP-4-DEHYDRORHAMNOSE REDUCTASE"/>
    <property type="match status" value="1"/>
</dbReference>
<comment type="caution">
    <text evidence="2">The sequence shown here is derived from an EMBL/GenBank/DDBJ whole genome shotgun (WGS) entry which is preliminary data.</text>
</comment>
<keyword evidence="3" id="KW-1185">Reference proteome</keyword>